<dbReference type="PANTHER" id="PTHR12475">
    <property type="match status" value="1"/>
</dbReference>
<reference evidence="1 2" key="1">
    <citation type="submission" date="2023-07" db="EMBL/GenBank/DDBJ databases">
        <title>Sequencing the genomes of 1000 actinobacteria strains.</title>
        <authorList>
            <person name="Klenk H.-P."/>
        </authorList>
    </citation>
    <scope>NUCLEOTIDE SEQUENCE [LARGE SCALE GENOMIC DNA]</scope>
    <source>
        <strain evidence="1 2">DSM 44710</strain>
    </source>
</reference>
<dbReference type="Gene3D" id="3.10.129.10">
    <property type="entry name" value="Hotdog Thioesterase"/>
    <property type="match status" value="1"/>
</dbReference>
<proteinExistence type="predicted"/>
<keyword evidence="2" id="KW-1185">Reference proteome</keyword>
<dbReference type="Pfam" id="PF13279">
    <property type="entry name" value="4HBT_2"/>
    <property type="match status" value="1"/>
</dbReference>
<dbReference type="InterPro" id="IPR051490">
    <property type="entry name" value="THEM6_lcsJ_thioesterase"/>
</dbReference>
<dbReference type="Proteomes" id="UP001240984">
    <property type="component" value="Unassembled WGS sequence"/>
</dbReference>
<dbReference type="CDD" id="cd00586">
    <property type="entry name" value="4HBT"/>
    <property type="match status" value="1"/>
</dbReference>
<accession>A0ABT9MTH9</accession>
<gene>
    <name evidence="1" type="ORF">J2S43_003254</name>
</gene>
<sequence length="179" mass="20571">MFLALTDAYHLIRSRFRSPVEPFGTLHSPMRVWPHHLDTLAHMNNGAYLTLATFSRWEFVIRSGYGEIFQKLGWYGVIAGQVVRYRRGLRLWQRFTIETRFLGLDGPNVVFEHRFVRDGEVVARVIAAIRLVRRGGGPVSREEIMASVPQSRITEAPEWTSRWTAAARMPMTEADVLAD</sequence>
<name>A0ABT9MTH9_9ACTN</name>
<dbReference type="EMBL" id="JAUSRA010000001">
    <property type="protein sequence ID" value="MDP9794742.1"/>
    <property type="molecule type" value="Genomic_DNA"/>
</dbReference>
<dbReference type="InterPro" id="IPR029069">
    <property type="entry name" value="HotDog_dom_sf"/>
</dbReference>
<evidence type="ECO:0000313" key="2">
    <source>
        <dbReference type="Proteomes" id="UP001240984"/>
    </source>
</evidence>
<evidence type="ECO:0000313" key="1">
    <source>
        <dbReference type="EMBL" id="MDP9794742.1"/>
    </source>
</evidence>
<protein>
    <submittedName>
        <fullName evidence="1">Acyl-CoA thioesterase FadM</fullName>
    </submittedName>
</protein>
<comment type="caution">
    <text evidence="1">The sequence shown here is derived from an EMBL/GenBank/DDBJ whole genome shotgun (WGS) entry which is preliminary data.</text>
</comment>
<organism evidence="1 2">
    <name type="scientific">Catenuloplanes nepalensis</name>
    <dbReference type="NCBI Taxonomy" id="587533"/>
    <lineage>
        <taxon>Bacteria</taxon>
        <taxon>Bacillati</taxon>
        <taxon>Actinomycetota</taxon>
        <taxon>Actinomycetes</taxon>
        <taxon>Micromonosporales</taxon>
        <taxon>Micromonosporaceae</taxon>
        <taxon>Catenuloplanes</taxon>
    </lineage>
</organism>
<dbReference type="PANTHER" id="PTHR12475:SF4">
    <property type="entry name" value="PROTEIN THEM6"/>
    <property type="match status" value="1"/>
</dbReference>
<dbReference type="SUPFAM" id="SSF54637">
    <property type="entry name" value="Thioesterase/thiol ester dehydrase-isomerase"/>
    <property type="match status" value="1"/>
</dbReference>
<dbReference type="RefSeq" id="WP_306829982.1">
    <property type="nucleotide sequence ID" value="NZ_JAUSRA010000001.1"/>
</dbReference>